<sequence length="178" mass="20033">MCVGKPLGVSIFDDAKSQRQYRSICHDFIGCLIQVLHLQGKGRVQAICQLPLLGTLTRYYPRGFQTLAFSKDPTSTPSLFSLYLAQMLTPVFTLIKERIESTVGESTTTCRSRAWPKSSPLAFVGTYVTVCSSVSISRLKLTKRVQRSLTTTSSRCRARSTTPPLRKHLQRTTRRYSH</sequence>
<evidence type="ECO:0000313" key="1">
    <source>
        <dbReference type="EMBL" id="KAI0084238.1"/>
    </source>
</evidence>
<gene>
    <name evidence="1" type="ORF">BDY19DRAFT_547904</name>
</gene>
<reference evidence="1" key="1">
    <citation type="journal article" date="2021" name="Environ. Microbiol.">
        <title>Gene family expansions and transcriptome signatures uncover fungal adaptations to wood decay.</title>
        <authorList>
            <person name="Hage H."/>
            <person name="Miyauchi S."/>
            <person name="Viragh M."/>
            <person name="Drula E."/>
            <person name="Min B."/>
            <person name="Chaduli D."/>
            <person name="Navarro D."/>
            <person name="Favel A."/>
            <person name="Norest M."/>
            <person name="Lesage-Meessen L."/>
            <person name="Balint B."/>
            <person name="Merenyi Z."/>
            <person name="de Eugenio L."/>
            <person name="Morin E."/>
            <person name="Martinez A.T."/>
            <person name="Baldrian P."/>
            <person name="Stursova M."/>
            <person name="Martinez M.J."/>
            <person name="Novotny C."/>
            <person name="Magnuson J.K."/>
            <person name="Spatafora J.W."/>
            <person name="Maurice S."/>
            <person name="Pangilinan J."/>
            <person name="Andreopoulos W."/>
            <person name="LaButti K."/>
            <person name="Hundley H."/>
            <person name="Na H."/>
            <person name="Kuo A."/>
            <person name="Barry K."/>
            <person name="Lipzen A."/>
            <person name="Henrissat B."/>
            <person name="Riley R."/>
            <person name="Ahrendt S."/>
            <person name="Nagy L.G."/>
            <person name="Grigoriev I.V."/>
            <person name="Martin F."/>
            <person name="Rosso M.N."/>
        </authorList>
    </citation>
    <scope>NUCLEOTIDE SEQUENCE</scope>
    <source>
        <strain evidence="1">CBS 384.51</strain>
    </source>
</reference>
<evidence type="ECO:0000313" key="2">
    <source>
        <dbReference type="Proteomes" id="UP001055072"/>
    </source>
</evidence>
<keyword evidence="2" id="KW-1185">Reference proteome</keyword>
<comment type="caution">
    <text evidence="1">The sequence shown here is derived from an EMBL/GenBank/DDBJ whole genome shotgun (WGS) entry which is preliminary data.</text>
</comment>
<organism evidence="1 2">
    <name type="scientific">Irpex rosettiformis</name>
    <dbReference type="NCBI Taxonomy" id="378272"/>
    <lineage>
        <taxon>Eukaryota</taxon>
        <taxon>Fungi</taxon>
        <taxon>Dikarya</taxon>
        <taxon>Basidiomycota</taxon>
        <taxon>Agaricomycotina</taxon>
        <taxon>Agaricomycetes</taxon>
        <taxon>Polyporales</taxon>
        <taxon>Irpicaceae</taxon>
        <taxon>Irpex</taxon>
    </lineage>
</organism>
<dbReference type="EMBL" id="MU274945">
    <property type="protein sequence ID" value="KAI0084238.1"/>
    <property type="molecule type" value="Genomic_DNA"/>
</dbReference>
<proteinExistence type="predicted"/>
<name>A0ACB8TQA7_9APHY</name>
<protein>
    <submittedName>
        <fullName evidence="1">Uncharacterized protein</fullName>
    </submittedName>
</protein>
<accession>A0ACB8TQA7</accession>
<dbReference type="Proteomes" id="UP001055072">
    <property type="component" value="Unassembled WGS sequence"/>
</dbReference>